<accession>R7S068</accession>
<dbReference type="Gene3D" id="1.10.12.10">
    <property type="entry name" value="Lyase 2-enoyl-coa Hydratase, Chain A, domain 2"/>
    <property type="match status" value="1"/>
</dbReference>
<dbReference type="GO" id="GO:0004300">
    <property type="term" value="F:enoyl-CoA hydratase activity"/>
    <property type="evidence" value="ECO:0007669"/>
    <property type="project" value="UniProtKB-EC"/>
</dbReference>
<dbReference type="AlphaFoldDB" id="R7S068"/>
<dbReference type="Pfam" id="PF00378">
    <property type="entry name" value="ECH_1"/>
    <property type="match status" value="1"/>
</dbReference>
<keyword evidence="9" id="KW-1185">Reference proteome</keyword>
<protein>
    <recommendedName>
        <fullName evidence="6">Probable enoyl-CoA hydratase, mitochondrial</fullName>
        <ecNumber evidence="2">4.2.1.17</ecNumber>
    </recommendedName>
</protein>
<dbReference type="EC" id="4.2.1.17" evidence="2"/>
<dbReference type="FunFam" id="1.10.12.10:FF:000001">
    <property type="entry name" value="Probable enoyl-CoA hydratase, mitochondrial"/>
    <property type="match status" value="1"/>
</dbReference>
<dbReference type="InterPro" id="IPR029045">
    <property type="entry name" value="ClpP/crotonase-like_dom_sf"/>
</dbReference>
<dbReference type="GeneID" id="18798442"/>
<evidence type="ECO:0000256" key="5">
    <source>
        <dbReference type="ARBA" id="ARBA00023239"/>
    </source>
</evidence>
<dbReference type="Gene3D" id="3.90.226.10">
    <property type="entry name" value="2-enoyl-CoA Hydratase, Chain A, domain 1"/>
    <property type="match status" value="1"/>
</dbReference>
<evidence type="ECO:0000256" key="4">
    <source>
        <dbReference type="ARBA" id="ARBA00023098"/>
    </source>
</evidence>
<dbReference type="eggNOG" id="KOG1680">
    <property type="taxonomic scope" value="Eukaryota"/>
</dbReference>
<dbReference type="GO" id="GO:0005739">
    <property type="term" value="C:mitochondrion"/>
    <property type="evidence" value="ECO:0007669"/>
    <property type="project" value="TreeGrafter"/>
</dbReference>
<keyword evidence="4" id="KW-0443">Lipid metabolism</keyword>
<evidence type="ECO:0000256" key="2">
    <source>
        <dbReference type="ARBA" id="ARBA00012076"/>
    </source>
</evidence>
<dbReference type="PANTHER" id="PTHR11941:SF54">
    <property type="entry name" value="ENOYL-COA HYDRATASE, MITOCHONDRIAL"/>
    <property type="match status" value="1"/>
</dbReference>
<dbReference type="RefSeq" id="XP_007310953.1">
    <property type="nucleotide sequence ID" value="XM_007310891.1"/>
</dbReference>
<dbReference type="InterPro" id="IPR018376">
    <property type="entry name" value="Enoyl-CoA_hyd/isom_CS"/>
</dbReference>
<keyword evidence="3" id="KW-0276">Fatty acid metabolism</keyword>
<evidence type="ECO:0000256" key="7">
    <source>
        <dbReference type="RuleBase" id="RU003707"/>
    </source>
</evidence>
<gene>
    <name evidence="8" type="ORF">STEHIDRAFT_135564</name>
</gene>
<reference evidence="9" key="1">
    <citation type="journal article" date="2012" name="Science">
        <title>The Paleozoic origin of enzymatic lignin decomposition reconstructed from 31 fungal genomes.</title>
        <authorList>
            <person name="Floudas D."/>
            <person name="Binder M."/>
            <person name="Riley R."/>
            <person name="Barry K."/>
            <person name="Blanchette R.A."/>
            <person name="Henrissat B."/>
            <person name="Martinez A.T."/>
            <person name="Otillar R."/>
            <person name="Spatafora J.W."/>
            <person name="Yadav J.S."/>
            <person name="Aerts A."/>
            <person name="Benoit I."/>
            <person name="Boyd A."/>
            <person name="Carlson A."/>
            <person name="Copeland A."/>
            <person name="Coutinho P.M."/>
            <person name="de Vries R.P."/>
            <person name="Ferreira P."/>
            <person name="Findley K."/>
            <person name="Foster B."/>
            <person name="Gaskell J."/>
            <person name="Glotzer D."/>
            <person name="Gorecki P."/>
            <person name="Heitman J."/>
            <person name="Hesse C."/>
            <person name="Hori C."/>
            <person name="Igarashi K."/>
            <person name="Jurgens J.A."/>
            <person name="Kallen N."/>
            <person name="Kersten P."/>
            <person name="Kohler A."/>
            <person name="Kuees U."/>
            <person name="Kumar T.K.A."/>
            <person name="Kuo A."/>
            <person name="LaButti K."/>
            <person name="Larrondo L.F."/>
            <person name="Lindquist E."/>
            <person name="Ling A."/>
            <person name="Lombard V."/>
            <person name="Lucas S."/>
            <person name="Lundell T."/>
            <person name="Martin R."/>
            <person name="McLaughlin D.J."/>
            <person name="Morgenstern I."/>
            <person name="Morin E."/>
            <person name="Murat C."/>
            <person name="Nagy L.G."/>
            <person name="Nolan M."/>
            <person name="Ohm R.A."/>
            <person name="Patyshakuliyeva A."/>
            <person name="Rokas A."/>
            <person name="Ruiz-Duenas F.J."/>
            <person name="Sabat G."/>
            <person name="Salamov A."/>
            <person name="Samejima M."/>
            <person name="Schmutz J."/>
            <person name="Slot J.C."/>
            <person name="St John F."/>
            <person name="Stenlid J."/>
            <person name="Sun H."/>
            <person name="Sun S."/>
            <person name="Syed K."/>
            <person name="Tsang A."/>
            <person name="Wiebenga A."/>
            <person name="Young D."/>
            <person name="Pisabarro A."/>
            <person name="Eastwood D.C."/>
            <person name="Martin F."/>
            <person name="Cullen D."/>
            <person name="Grigoriev I.V."/>
            <person name="Hibbett D.S."/>
        </authorList>
    </citation>
    <scope>NUCLEOTIDE SEQUENCE [LARGE SCALE GENOMIC DNA]</scope>
    <source>
        <strain evidence="9">FP-91666</strain>
    </source>
</reference>
<evidence type="ECO:0000313" key="8">
    <source>
        <dbReference type="EMBL" id="EIM79967.1"/>
    </source>
</evidence>
<dbReference type="Proteomes" id="UP000053927">
    <property type="component" value="Unassembled WGS sequence"/>
</dbReference>
<dbReference type="PROSITE" id="PS00166">
    <property type="entry name" value="ENOYL_COA_HYDRATASE"/>
    <property type="match status" value="1"/>
</dbReference>
<name>R7S068_STEHR</name>
<sequence>MSSTAPKQYEYILTSKPDPSVALITLNRPKALNALCSPLFDELNEALAGYDADPEVGAIVLTGSEKAFAAGADIKEMRDKQCAFSDVYKNKFLENWTAITNLRKPIIAAVSGYALGGGCELALSTDIILASPTAKFGQPEINLGVIPGAGGTQRLARAIGKSRTMELVLTGRNFSAREAEAWGVVSRVVGEGEGEVVKEAIEMAKVIAGKGQLAVQAGKEAVNAAYEGSLIEGLRTERRLFHMMFATSDQKEGMSAFTEKRKANFTHS</sequence>
<proteinExistence type="inferred from homology"/>
<comment type="similarity">
    <text evidence="1 7">Belongs to the enoyl-CoA hydratase/isomerase family.</text>
</comment>
<dbReference type="PANTHER" id="PTHR11941">
    <property type="entry name" value="ENOYL-COA HYDRATASE-RELATED"/>
    <property type="match status" value="1"/>
</dbReference>
<evidence type="ECO:0000256" key="1">
    <source>
        <dbReference type="ARBA" id="ARBA00005254"/>
    </source>
</evidence>
<evidence type="ECO:0000256" key="6">
    <source>
        <dbReference type="ARBA" id="ARBA00073937"/>
    </source>
</evidence>
<organism evidence="8 9">
    <name type="scientific">Stereum hirsutum (strain FP-91666)</name>
    <name type="common">White-rot fungus</name>
    <dbReference type="NCBI Taxonomy" id="721885"/>
    <lineage>
        <taxon>Eukaryota</taxon>
        <taxon>Fungi</taxon>
        <taxon>Dikarya</taxon>
        <taxon>Basidiomycota</taxon>
        <taxon>Agaricomycotina</taxon>
        <taxon>Agaricomycetes</taxon>
        <taxon>Russulales</taxon>
        <taxon>Stereaceae</taxon>
        <taxon>Stereum</taxon>
    </lineage>
</organism>
<keyword evidence="5" id="KW-0456">Lyase</keyword>
<evidence type="ECO:0000256" key="3">
    <source>
        <dbReference type="ARBA" id="ARBA00022832"/>
    </source>
</evidence>
<dbReference type="GO" id="GO:0006635">
    <property type="term" value="P:fatty acid beta-oxidation"/>
    <property type="evidence" value="ECO:0007669"/>
    <property type="project" value="TreeGrafter"/>
</dbReference>
<dbReference type="OrthoDB" id="2018133at2759"/>
<dbReference type="KEGG" id="shs:STEHIDRAFT_135564"/>
<dbReference type="InterPro" id="IPR014748">
    <property type="entry name" value="Enoyl-CoA_hydra_C"/>
</dbReference>
<dbReference type="EMBL" id="JH687400">
    <property type="protein sequence ID" value="EIM79967.1"/>
    <property type="molecule type" value="Genomic_DNA"/>
</dbReference>
<dbReference type="InterPro" id="IPR001753">
    <property type="entry name" value="Enoyl-CoA_hydra/iso"/>
</dbReference>
<evidence type="ECO:0000313" key="9">
    <source>
        <dbReference type="Proteomes" id="UP000053927"/>
    </source>
</evidence>
<dbReference type="OMA" id="FCDARED"/>
<dbReference type="CDD" id="cd06558">
    <property type="entry name" value="crotonase-like"/>
    <property type="match status" value="1"/>
</dbReference>
<dbReference type="SUPFAM" id="SSF52096">
    <property type="entry name" value="ClpP/crotonase"/>
    <property type="match status" value="1"/>
</dbReference>
<dbReference type="FunFam" id="3.90.226.10:FF:000019">
    <property type="entry name" value="Enoyl-CoA hydratase, mitochondrial"/>
    <property type="match status" value="1"/>
</dbReference>